<evidence type="ECO:0000313" key="2">
    <source>
        <dbReference type="Proteomes" id="UP000226037"/>
    </source>
</evidence>
<evidence type="ECO:0000313" key="1">
    <source>
        <dbReference type="EMBL" id="ASZ74633.1"/>
    </source>
</evidence>
<accession>A0A249XSB6</accession>
<organism evidence="1 2">
    <name type="scientific">Mycobacterium phage Phabba</name>
    <dbReference type="NCBI Taxonomy" id="2027899"/>
    <lineage>
        <taxon>Viruses</taxon>
        <taxon>Duplodnaviria</taxon>
        <taxon>Heunggongvirae</taxon>
        <taxon>Uroviricota</taxon>
        <taxon>Caudoviricetes</taxon>
        <taxon>Ceeclamvirinae</taxon>
        <taxon>Myrnavirus</taxon>
        <taxon>Myrnavirus phabba</taxon>
        <taxon>Myranavirus phabba</taxon>
    </lineage>
</organism>
<proteinExistence type="predicted"/>
<dbReference type="Proteomes" id="UP000226037">
    <property type="component" value="Segment"/>
</dbReference>
<gene>
    <name evidence="1" type="ORF">SEA_PHABBA_58</name>
</gene>
<dbReference type="EMBL" id="MF668280">
    <property type="protein sequence ID" value="ASZ74633.1"/>
    <property type="molecule type" value="Genomic_DNA"/>
</dbReference>
<name>A0A249XSB6_9CAUD</name>
<protein>
    <submittedName>
        <fullName evidence="1">Uncharacterized protein</fullName>
    </submittedName>
</protein>
<reference evidence="2" key="1">
    <citation type="submission" date="2017-08" db="EMBL/GenBank/DDBJ databases">
        <authorList>
            <person name="de Groot N.N."/>
        </authorList>
    </citation>
    <scope>NUCLEOTIDE SEQUENCE [LARGE SCALE GENOMIC DNA]</scope>
</reference>
<sequence>MTRTYARETVTFTQAEIDSLVADGRAQYFPGLPGYVVDRKQAVRMHQIVAPVVEDDNAAEAWLAEQELAESSIQDYIRLADEQGISVEEYTDGEYYVNNGRVFSAEERDRYSAKSRVFQKFDDILADFGI</sequence>
<keyword evidence="2" id="KW-1185">Reference proteome</keyword>